<dbReference type="PANTHER" id="PTHR46663">
    <property type="entry name" value="DIGUANYLATE CYCLASE DGCT-RELATED"/>
    <property type="match status" value="1"/>
</dbReference>
<dbReference type="InterPro" id="IPR035965">
    <property type="entry name" value="PAS-like_dom_sf"/>
</dbReference>
<dbReference type="EMBL" id="AVPF01000003">
    <property type="protein sequence ID" value="KGX91240.1"/>
    <property type="molecule type" value="Genomic_DNA"/>
</dbReference>
<dbReference type="SMART" id="SM00086">
    <property type="entry name" value="PAC"/>
    <property type="match status" value="1"/>
</dbReference>
<evidence type="ECO:0000259" key="1">
    <source>
        <dbReference type="PROSITE" id="PS50113"/>
    </source>
</evidence>
<protein>
    <submittedName>
        <fullName evidence="3">Diguanylate cyclase</fullName>
    </submittedName>
</protein>
<dbReference type="SMART" id="SM00267">
    <property type="entry name" value="GGDEF"/>
    <property type="match status" value="1"/>
</dbReference>
<proteinExistence type="predicted"/>
<dbReference type="InterPro" id="IPR001610">
    <property type="entry name" value="PAC"/>
</dbReference>
<dbReference type="InterPro" id="IPR052163">
    <property type="entry name" value="DGC-Regulatory_Protein"/>
</dbReference>
<reference evidence="3 4" key="1">
    <citation type="submission" date="2013-08" db="EMBL/GenBank/DDBJ databases">
        <authorList>
            <person name="Huang J."/>
            <person name="Wang G."/>
        </authorList>
    </citation>
    <scope>NUCLEOTIDE SEQUENCE [LARGE SCALE GENOMIC DNA]</scope>
    <source>
        <strain evidence="3 4">BH030004</strain>
    </source>
</reference>
<dbReference type="RefSeq" id="WP_027445375.1">
    <property type="nucleotide sequence ID" value="NZ_AULJ01000008.1"/>
</dbReference>
<dbReference type="PROSITE" id="PS50887">
    <property type="entry name" value="GGDEF"/>
    <property type="match status" value="1"/>
</dbReference>
<dbReference type="AlphaFoldDB" id="A0A0A5GJB1"/>
<keyword evidence="4" id="KW-1185">Reference proteome</keyword>
<accession>A0A0A5GJB1</accession>
<evidence type="ECO:0000313" key="4">
    <source>
        <dbReference type="Proteomes" id="UP000030403"/>
    </source>
</evidence>
<dbReference type="Pfam" id="PF00990">
    <property type="entry name" value="GGDEF"/>
    <property type="match status" value="1"/>
</dbReference>
<dbReference type="Proteomes" id="UP000030403">
    <property type="component" value="Unassembled WGS sequence"/>
</dbReference>
<feature type="domain" description="GGDEF" evidence="2">
    <location>
        <begin position="83"/>
        <end position="216"/>
    </location>
</feature>
<dbReference type="OrthoDB" id="9759607at2"/>
<feature type="domain" description="PAC" evidence="1">
    <location>
        <begin position="1"/>
        <end position="51"/>
    </location>
</feature>
<dbReference type="eggNOG" id="COG2199">
    <property type="taxonomic scope" value="Bacteria"/>
</dbReference>
<organism evidence="3 4">
    <name type="scientific">Pontibacillus marinus BH030004 = DSM 16465</name>
    <dbReference type="NCBI Taxonomy" id="1385511"/>
    <lineage>
        <taxon>Bacteria</taxon>
        <taxon>Bacillati</taxon>
        <taxon>Bacillota</taxon>
        <taxon>Bacilli</taxon>
        <taxon>Bacillales</taxon>
        <taxon>Bacillaceae</taxon>
        <taxon>Pontibacillus</taxon>
    </lineage>
</organism>
<dbReference type="Gene3D" id="3.30.450.20">
    <property type="entry name" value="PAS domain"/>
    <property type="match status" value="1"/>
</dbReference>
<dbReference type="PANTHER" id="PTHR46663:SF2">
    <property type="entry name" value="GGDEF DOMAIN-CONTAINING PROTEIN"/>
    <property type="match status" value="1"/>
</dbReference>
<dbReference type="CDD" id="cd01949">
    <property type="entry name" value="GGDEF"/>
    <property type="match status" value="1"/>
</dbReference>
<name>A0A0A5GJB1_9BACI</name>
<dbReference type="SUPFAM" id="SSF55785">
    <property type="entry name" value="PYP-like sensor domain (PAS domain)"/>
    <property type="match status" value="1"/>
</dbReference>
<dbReference type="InterPro" id="IPR043128">
    <property type="entry name" value="Rev_trsase/Diguanyl_cyclase"/>
</dbReference>
<evidence type="ECO:0000313" key="3">
    <source>
        <dbReference type="EMBL" id="KGX91240.1"/>
    </source>
</evidence>
<evidence type="ECO:0000259" key="2">
    <source>
        <dbReference type="PROSITE" id="PS50887"/>
    </source>
</evidence>
<dbReference type="InterPro" id="IPR000700">
    <property type="entry name" value="PAS-assoc_C"/>
</dbReference>
<comment type="caution">
    <text evidence="3">The sequence shown here is derived from an EMBL/GenBank/DDBJ whole genome shotgun (WGS) entry which is preliminary data.</text>
</comment>
<dbReference type="InterPro" id="IPR000160">
    <property type="entry name" value="GGDEF_dom"/>
</dbReference>
<dbReference type="FunFam" id="3.30.70.270:FF:000001">
    <property type="entry name" value="Diguanylate cyclase domain protein"/>
    <property type="match status" value="1"/>
</dbReference>
<sequence>MEFRRITKDRETLWIEAKGTPVLDISGNVDRIIVISRDIGQIKEREETFKHQALHDHLTNLPNRRMFDNALENAKEKGKRSKRPLALFALDCDHFKQINDTYGHEVGDEVLKEFSNRIKQKVSDNSIVSRIGGDEFLIVQPDIRKKEDATKIAKSIVSSMKTPFQIGHLTILVGTSIGISFYYGDDISKEDLLKQADDALYDAKQRGRDCFRIYAERKQYSLW</sequence>
<dbReference type="PROSITE" id="PS50113">
    <property type="entry name" value="PAC"/>
    <property type="match status" value="1"/>
</dbReference>
<dbReference type="NCBIfam" id="TIGR00254">
    <property type="entry name" value="GGDEF"/>
    <property type="match status" value="1"/>
</dbReference>
<dbReference type="SUPFAM" id="SSF55073">
    <property type="entry name" value="Nucleotide cyclase"/>
    <property type="match status" value="1"/>
</dbReference>
<dbReference type="Gene3D" id="3.30.70.270">
    <property type="match status" value="1"/>
</dbReference>
<gene>
    <name evidence="3" type="ORF">N783_11195</name>
</gene>
<dbReference type="InterPro" id="IPR029787">
    <property type="entry name" value="Nucleotide_cyclase"/>
</dbReference>